<dbReference type="PROSITE" id="PS50005">
    <property type="entry name" value="TPR"/>
    <property type="match status" value="1"/>
</dbReference>
<gene>
    <name evidence="4" type="ORF">HMPREF9135_1286</name>
</gene>
<organism evidence="4 5">
    <name type="scientific">Segatella baroniae F0067</name>
    <dbReference type="NCBI Taxonomy" id="1115809"/>
    <lineage>
        <taxon>Bacteria</taxon>
        <taxon>Pseudomonadati</taxon>
        <taxon>Bacteroidota</taxon>
        <taxon>Bacteroidia</taxon>
        <taxon>Bacteroidales</taxon>
        <taxon>Prevotellaceae</taxon>
        <taxon>Segatella</taxon>
    </lineage>
</organism>
<feature type="transmembrane region" description="Helical" evidence="2">
    <location>
        <begin position="769"/>
        <end position="789"/>
    </location>
</feature>
<feature type="chain" id="PRO_5004633599" evidence="3">
    <location>
        <begin position="25"/>
        <end position="861"/>
    </location>
</feature>
<feature type="repeat" description="TPR" evidence="1">
    <location>
        <begin position="665"/>
        <end position="698"/>
    </location>
</feature>
<evidence type="ECO:0000256" key="2">
    <source>
        <dbReference type="SAM" id="Phobius"/>
    </source>
</evidence>
<sequence length="861" mass="95846">MRSYCKYYSLLALFILFGAGFVSAQSISVSAPSRVSAGENFRLSYTINTDDVDDFRVGNIPNGLEVIAGPYTSQQSSYQMVNGHTSSSSSITFTYTLFANKNGTYTIPEAHAVVKGKRVNSRSVKIVVAGHAQTNGGAPGMHNDAGSPRVRDAGSTISGNDLFIKVSANKKRVHEQEPILLTYKVYTLVELTQLEGKMPDLTGFHTQEIKLPQQKSFHVETVNGRPYRCVTWSQYVMYPQMTGKLKIPSITFKGIVVQQNRNVNPFEAFFNGGSGYIEVKRNIEAPGMTIQVDPLPGRPANFSGGVGKFNISASLNKTEVKAGEPLQLRVVVGGTGNLKLIKQPTIAFPKDFDKYDPKVTDRTKLTANGLEGNMVYDYLAVPQNQGRYVIPPVALVYYDTSANSYRTVKTQSFTINVAPGDGKTDRVADFMTNKDNDIRGIHQTDMSQHALNDFFFGSVGYILANVLPFVAFVILLIVFRRRAIDNADMVKLRGRKASKMATRRLRKANRLMLEGRQNEFYDEVLHALWGYMGDKLNMPVEQLSRDNITETLAKHAVDTETIELFVTAIDECEFERYAPGDAAGNMNRTFESAMTAIMRIEEVMKRRRKTSRAAVVRLFLSLSLLSVGMPGWALTRQNADAEYKKGNYQQAIKDYETLLKSGVSSELYYNLGNAYYRTDNITKAVLNYERALMLNPADRDIRFNLQFARSKTIDKIVPADEMFFVTWYKAVVNSASVDRWASIAVFSICAVLVLLLVYLFGSRAVFRKVGFFGACFFFMLFLLGNLFAWQQKSQYDNRTGAIVVSSSVSVKATPGKSASEAFILHEGTCVEVVDKTLPGWRAVQTGDGRSGWVPVGTLEEI</sequence>
<reference evidence="4 5" key="1">
    <citation type="submission" date="2013-08" db="EMBL/GenBank/DDBJ databases">
        <authorList>
            <person name="Durkin A.S."/>
            <person name="Haft D.R."/>
            <person name="McCorrison J."/>
            <person name="Torralba M."/>
            <person name="Gillis M."/>
            <person name="Haft D.H."/>
            <person name="Methe B."/>
            <person name="Sutton G."/>
            <person name="Nelson K.E."/>
        </authorList>
    </citation>
    <scope>NUCLEOTIDE SEQUENCE [LARGE SCALE GENOMIC DNA]</scope>
    <source>
        <strain evidence="4 5">F0067</strain>
    </source>
</reference>
<dbReference type="Pfam" id="PF13584">
    <property type="entry name" value="BatD"/>
    <property type="match status" value="3"/>
</dbReference>
<keyword evidence="3" id="KW-0732">Signal</keyword>
<proteinExistence type="predicted"/>
<dbReference type="SUPFAM" id="SSF50044">
    <property type="entry name" value="SH3-domain"/>
    <property type="match status" value="1"/>
</dbReference>
<dbReference type="Gene3D" id="1.25.40.10">
    <property type="entry name" value="Tetratricopeptide repeat domain"/>
    <property type="match status" value="1"/>
</dbReference>
<evidence type="ECO:0000256" key="1">
    <source>
        <dbReference type="PROSITE-ProRule" id="PRU00339"/>
    </source>
</evidence>
<comment type="caution">
    <text evidence="4">The sequence shown here is derived from an EMBL/GenBank/DDBJ whole genome shotgun (WGS) entry which is preliminary data.</text>
</comment>
<dbReference type="PROSITE" id="PS50293">
    <property type="entry name" value="TPR_REGION"/>
    <property type="match status" value="1"/>
</dbReference>
<dbReference type="Proteomes" id="UP000016648">
    <property type="component" value="Unassembled WGS sequence"/>
</dbReference>
<dbReference type="InterPro" id="IPR036028">
    <property type="entry name" value="SH3-like_dom_sf"/>
</dbReference>
<dbReference type="Pfam" id="PF00515">
    <property type="entry name" value="TPR_1"/>
    <property type="match status" value="1"/>
</dbReference>
<dbReference type="AlphaFoldDB" id="U2P8T5"/>
<feature type="signal peptide" evidence="3">
    <location>
        <begin position="1"/>
        <end position="24"/>
    </location>
</feature>
<dbReference type="InterPro" id="IPR019734">
    <property type="entry name" value="TPR_rpt"/>
</dbReference>
<dbReference type="SMART" id="SM00028">
    <property type="entry name" value="TPR"/>
    <property type="match status" value="1"/>
</dbReference>
<dbReference type="SUPFAM" id="SSF48452">
    <property type="entry name" value="TPR-like"/>
    <property type="match status" value="1"/>
</dbReference>
<feature type="transmembrane region" description="Helical" evidence="2">
    <location>
        <begin position="614"/>
        <end position="634"/>
    </location>
</feature>
<dbReference type="InterPro" id="IPR025738">
    <property type="entry name" value="BatD"/>
</dbReference>
<dbReference type="Gene3D" id="2.30.30.40">
    <property type="entry name" value="SH3 Domains"/>
    <property type="match status" value="1"/>
</dbReference>
<dbReference type="EMBL" id="AWEY01000004">
    <property type="protein sequence ID" value="ERK40536.1"/>
    <property type="molecule type" value="Genomic_DNA"/>
</dbReference>
<feature type="transmembrane region" description="Helical" evidence="2">
    <location>
        <begin position="740"/>
        <end position="760"/>
    </location>
</feature>
<keyword evidence="2" id="KW-0472">Membrane</keyword>
<dbReference type="PANTHER" id="PTHR40940:SF2">
    <property type="entry name" value="BATD"/>
    <property type="match status" value="1"/>
</dbReference>
<evidence type="ECO:0000313" key="4">
    <source>
        <dbReference type="EMBL" id="ERK40536.1"/>
    </source>
</evidence>
<accession>U2P8T5</accession>
<dbReference type="PANTHER" id="PTHR40940">
    <property type="entry name" value="PROTEIN BATD-RELATED"/>
    <property type="match status" value="1"/>
</dbReference>
<dbReference type="PATRIC" id="fig|1115809.3.peg.67"/>
<keyword evidence="2" id="KW-1133">Transmembrane helix</keyword>
<dbReference type="InterPro" id="IPR011990">
    <property type="entry name" value="TPR-like_helical_dom_sf"/>
</dbReference>
<dbReference type="RefSeq" id="WP_021588573.1">
    <property type="nucleotide sequence ID" value="NZ_AWEY01000004.1"/>
</dbReference>
<name>U2P8T5_9BACT</name>
<evidence type="ECO:0000313" key="5">
    <source>
        <dbReference type="Proteomes" id="UP000016648"/>
    </source>
</evidence>
<feature type="transmembrane region" description="Helical" evidence="2">
    <location>
        <begin position="454"/>
        <end position="479"/>
    </location>
</feature>
<protein>
    <submittedName>
        <fullName evidence="4">Tetratricopeptide repeat protein</fullName>
    </submittedName>
</protein>
<keyword evidence="2" id="KW-0812">Transmembrane</keyword>
<evidence type="ECO:0000256" key="3">
    <source>
        <dbReference type="SAM" id="SignalP"/>
    </source>
</evidence>
<keyword evidence="1" id="KW-0802">TPR repeat</keyword>
<keyword evidence="5" id="KW-1185">Reference proteome</keyword>